<dbReference type="Proteomes" id="UP001428817">
    <property type="component" value="Unassembled WGS sequence"/>
</dbReference>
<proteinExistence type="predicted"/>
<sequence length="97" mass="11384">MVVKQNLTVQLDDEVIRRAKALAARRGTSVSAMVAQHIDELTAADERYQRARESALRMMAETREERARLAREEPSDQEPYRWNRDEVYEERLGRYSS</sequence>
<dbReference type="InterPro" id="IPR045944">
    <property type="entry name" value="DUF6364"/>
</dbReference>
<protein>
    <recommendedName>
        <fullName evidence="4">Ribbon-helix-helix CopG family protein</fullName>
    </recommendedName>
</protein>
<evidence type="ECO:0008006" key="4">
    <source>
        <dbReference type="Google" id="ProtNLM"/>
    </source>
</evidence>
<keyword evidence="3" id="KW-1185">Reference proteome</keyword>
<dbReference type="SUPFAM" id="SSF47598">
    <property type="entry name" value="Ribbon-helix-helix"/>
    <property type="match status" value="1"/>
</dbReference>
<reference evidence="3" key="1">
    <citation type="journal article" date="2019" name="Int. J. Syst. Evol. Microbiol.">
        <title>The Global Catalogue of Microorganisms (GCM) 10K type strain sequencing project: providing services to taxonomists for standard genome sequencing and annotation.</title>
        <authorList>
            <consortium name="The Broad Institute Genomics Platform"/>
            <consortium name="The Broad Institute Genome Sequencing Center for Infectious Disease"/>
            <person name="Wu L."/>
            <person name="Ma J."/>
        </authorList>
    </citation>
    <scope>NUCLEOTIDE SEQUENCE [LARGE SCALE GENOMIC DNA]</scope>
    <source>
        <strain evidence="3">JCM 18303</strain>
    </source>
</reference>
<dbReference type="InterPro" id="IPR010985">
    <property type="entry name" value="Ribbon_hlx_hlx"/>
</dbReference>
<dbReference type="EMBL" id="BAABJP010000007">
    <property type="protein sequence ID" value="GAA5150478.1"/>
    <property type="molecule type" value="Genomic_DNA"/>
</dbReference>
<keyword evidence="1" id="KW-0175">Coiled coil</keyword>
<accession>A0ABP9PX20</accession>
<name>A0ABP9PX20_9PSEU</name>
<comment type="caution">
    <text evidence="2">The sequence shown here is derived from an EMBL/GenBank/DDBJ whole genome shotgun (WGS) entry which is preliminary data.</text>
</comment>
<feature type="coiled-coil region" evidence="1">
    <location>
        <begin position="34"/>
        <end position="72"/>
    </location>
</feature>
<organism evidence="2 3">
    <name type="scientific">Pseudonocardia eucalypti</name>
    <dbReference type="NCBI Taxonomy" id="648755"/>
    <lineage>
        <taxon>Bacteria</taxon>
        <taxon>Bacillati</taxon>
        <taxon>Actinomycetota</taxon>
        <taxon>Actinomycetes</taxon>
        <taxon>Pseudonocardiales</taxon>
        <taxon>Pseudonocardiaceae</taxon>
        <taxon>Pseudonocardia</taxon>
    </lineage>
</organism>
<evidence type="ECO:0000313" key="3">
    <source>
        <dbReference type="Proteomes" id="UP001428817"/>
    </source>
</evidence>
<evidence type="ECO:0000256" key="1">
    <source>
        <dbReference type="SAM" id="Coils"/>
    </source>
</evidence>
<dbReference type="Pfam" id="PF19891">
    <property type="entry name" value="DUF6364"/>
    <property type="match status" value="1"/>
</dbReference>
<gene>
    <name evidence="2" type="ORF">GCM10023321_15920</name>
</gene>
<evidence type="ECO:0000313" key="2">
    <source>
        <dbReference type="EMBL" id="GAA5150478.1"/>
    </source>
</evidence>